<dbReference type="PANTHER" id="PTHR10694:SF107">
    <property type="entry name" value="LYSINE-SPECIFIC DEMETHYLASE JMJ706"/>
    <property type="match status" value="1"/>
</dbReference>
<dbReference type="Pfam" id="PF02928">
    <property type="entry name" value="zf-C5HC2"/>
    <property type="match status" value="1"/>
</dbReference>
<dbReference type="PROSITE" id="PS51184">
    <property type="entry name" value="JMJC"/>
    <property type="match status" value="1"/>
</dbReference>
<proteinExistence type="predicted"/>
<evidence type="ECO:0000256" key="7">
    <source>
        <dbReference type="ARBA" id="ARBA00023242"/>
    </source>
</evidence>
<dbReference type="InterPro" id="IPR007052">
    <property type="entry name" value="CS_dom"/>
</dbReference>
<evidence type="ECO:0000259" key="9">
    <source>
        <dbReference type="PROSITE" id="PS51183"/>
    </source>
</evidence>
<dbReference type="GO" id="GO:0000785">
    <property type="term" value="C:chromatin"/>
    <property type="evidence" value="ECO:0007669"/>
    <property type="project" value="TreeGrafter"/>
</dbReference>
<evidence type="ECO:0000256" key="2">
    <source>
        <dbReference type="ARBA" id="ARBA00022723"/>
    </source>
</evidence>
<evidence type="ECO:0000259" key="11">
    <source>
        <dbReference type="PROSITE" id="PS51203"/>
    </source>
</evidence>
<evidence type="ECO:0000256" key="1">
    <source>
        <dbReference type="ARBA" id="ARBA00001954"/>
    </source>
</evidence>
<keyword evidence="3" id="KW-0560">Oxidoreductase</keyword>
<feature type="compositionally biased region" description="Polar residues" evidence="8">
    <location>
        <begin position="823"/>
        <end position="837"/>
    </location>
</feature>
<comment type="cofactor">
    <cofactor evidence="1">
        <name>Fe(2+)</name>
        <dbReference type="ChEBI" id="CHEBI:29033"/>
    </cofactor>
</comment>
<comment type="caution">
    <text evidence="12">The sequence shown here is derived from an EMBL/GenBank/DDBJ whole genome shotgun (WGS) entry which is preliminary data.</text>
</comment>
<evidence type="ECO:0000259" key="10">
    <source>
        <dbReference type="PROSITE" id="PS51184"/>
    </source>
</evidence>
<gene>
    <name evidence="12" type="ORF">EJB05_23224</name>
</gene>
<dbReference type="GO" id="GO:0016491">
    <property type="term" value="F:oxidoreductase activity"/>
    <property type="evidence" value="ECO:0007669"/>
    <property type="project" value="UniProtKB-KW"/>
</dbReference>
<feature type="compositionally biased region" description="Polar residues" evidence="8">
    <location>
        <begin position="743"/>
        <end position="753"/>
    </location>
</feature>
<dbReference type="InterPro" id="IPR003347">
    <property type="entry name" value="JmjC_dom"/>
</dbReference>
<feature type="compositionally biased region" description="Basic and acidic residues" evidence="8">
    <location>
        <begin position="771"/>
        <end position="781"/>
    </location>
</feature>
<evidence type="ECO:0000256" key="8">
    <source>
        <dbReference type="SAM" id="MobiDB-lite"/>
    </source>
</evidence>
<feature type="region of interest" description="Disordered" evidence="8">
    <location>
        <begin position="820"/>
        <end position="863"/>
    </location>
</feature>
<dbReference type="InterPro" id="IPR003349">
    <property type="entry name" value="JmjN"/>
</dbReference>
<protein>
    <recommendedName>
        <fullName evidence="14">JmjC domain-containing protein</fullName>
    </recommendedName>
</protein>
<dbReference type="FunFam" id="2.60.120.650:FF:000016">
    <property type="entry name" value="Lysine-specific demethylase isoform A"/>
    <property type="match status" value="1"/>
</dbReference>
<accession>A0A5J9V7X3</accession>
<keyword evidence="4" id="KW-0408">Iron</keyword>
<feature type="compositionally biased region" description="Polar residues" evidence="8">
    <location>
        <begin position="698"/>
        <end position="712"/>
    </location>
</feature>
<dbReference type="Gene3D" id="2.60.120.650">
    <property type="entry name" value="Cupin"/>
    <property type="match status" value="1"/>
</dbReference>
<dbReference type="Pfam" id="PF02375">
    <property type="entry name" value="JmjN"/>
    <property type="match status" value="1"/>
</dbReference>
<dbReference type="SUPFAM" id="SSF51197">
    <property type="entry name" value="Clavaminate synthase-like"/>
    <property type="match status" value="1"/>
</dbReference>
<dbReference type="Gene3D" id="3.40.50.300">
    <property type="entry name" value="P-loop containing nucleotide triphosphate hydrolases"/>
    <property type="match status" value="1"/>
</dbReference>
<dbReference type="SMART" id="SM00558">
    <property type="entry name" value="JmjC"/>
    <property type="match status" value="1"/>
</dbReference>
<dbReference type="AlphaFoldDB" id="A0A5J9V7X3"/>
<dbReference type="PROSITE" id="PS51183">
    <property type="entry name" value="JMJN"/>
    <property type="match status" value="1"/>
</dbReference>
<feature type="compositionally biased region" description="Basic and acidic residues" evidence="8">
    <location>
        <begin position="720"/>
        <end position="736"/>
    </location>
</feature>
<feature type="domain" description="CS" evidence="11">
    <location>
        <begin position="967"/>
        <end position="1061"/>
    </location>
</feature>
<evidence type="ECO:0000256" key="3">
    <source>
        <dbReference type="ARBA" id="ARBA00023002"/>
    </source>
</evidence>
<sequence>MSQVEGRSYLPAEVRNGLETLKRRRLERMRLTAQNEAEDNPAVAARSGGDALRSPANCGVRLNSNNGTSFPGNVQDKNPFAKRKVEKFDMSDLEWIGEIPECPVYCPTKEEFEDPIAYIQKIAPEARKYGICKIVSPVSASVPAGVVLTKEQPNFKFMTRVQPLRLAEWAEDDTVTFFMSGRKYTFRDYEKMANKVFSKKYSSTSCLPARYVEEEFWREIAFGKMDFVEYACDVDGSAFSSSPHDQLGKSNWNLKNFSRLPNSVLRLLQAPIPGVTDPMLYIGMLFSMFAWHVEDHYLYSINYHHCGAFKTWYGIPGDAAPGFERVASQYVYNKDILTGDGEDAAFDVLLGKTTMFPPNVLLDHNVPVYKAVQKPGEFVITFPRSYHAGFSHGFNCGEAVNFAIGDWFPMGSLASKRYALLNRTPLLAHEELLCRSAVLLSQKLLTCDPKDLDKSEHPYSQYCVKSCFMRMMRFQRRARNLLAKMGSLTCYKPKTYPNLSCSLCRRDCYVTHVLCGCNFDPVCLHHEQEMRSCPCKSNRILYIREDIQELEALSRNFEQDIRFDKERGTGYNEAEMVDINVQHVPKSGIRRDFSNNKDVISGSVATNGKSSVTSFLASSAYHEAPGPAEARIHSTAKQAINTSTVKATYAVDESSSGMDDGCNELSSCNASAVEYSANSDSEDEIFRVKRRSTMSDKPPSSDSRTSNLSEQQVLRRLKKAGPEMQRDSKRLEESDHCSGPSVRMSQKISNSASSDEEREDMFPISWRIKRRQLETERHESGHSAQPNSYASSTSSISREELMDMTRDAAAELRPKRVKIRLPSSATRQKIEQSSSGQRFAREEQSSSGQRFARDDKSLGISGGGWLPQTDSELVAVMIEAAAAATMAACSSIPYSFPTKTASLQRSLPSSRRLRLHAQPFPPLRNLLAASAPPASRLRPLPRASASETAATTKDYEARNLWLFSTRSWSLLCRFTDGNGEVELRLDIGKLGIETSKDVFVDVDDTSLLIRGKSDGTLKTLLNVTTLFDRIKASETIWFIDEDQLVVNLKKVEQELKWPDIDESWESLTSGITQLLTGISVHIVGDSTDINEAVAKEIAEGIGYLPVCTSELLESATQKSMDTWVASEGVDSVAEAECVVLESLSSHVRTVVATLGGKQGAASRFDKWQYLHSGFTVWLSVSDATDEASAREEARKSVSSGSVAYAKADVVVKLGGWDPEYTRAVAQGCLVALKQLTLADKKLAGKKSLYIRLGCRGDWPNIEPPGWDPESDAPPTNV</sequence>
<dbReference type="OrthoDB" id="1678912at2759"/>
<evidence type="ECO:0008006" key="14">
    <source>
        <dbReference type="Google" id="ProtNLM"/>
    </source>
</evidence>
<dbReference type="Pfam" id="PF02373">
    <property type="entry name" value="JmjC"/>
    <property type="match status" value="1"/>
</dbReference>
<feature type="non-terminal residue" evidence="12">
    <location>
        <position position="1"/>
    </location>
</feature>
<keyword evidence="5" id="KW-0805">Transcription regulation</keyword>
<keyword evidence="7" id="KW-0539">Nucleus</keyword>
<dbReference type="InterPro" id="IPR031322">
    <property type="entry name" value="Shikimate/glucono_kinase"/>
</dbReference>
<dbReference type="GO" id="GO:0141052">
    <property type="term" value="F:histone H3 demethylase activity"/>
    <property type="evidence" value="ECO:0007669"/>
    <property type="project" value="UniProtKB-ARBA"/>
</dbReference>
<feature type="compositionally biased region" description="Polar residues" evidence="8">
    <location>
        <begin position="782"/>
        <end position="796"/>
    </location>
</feature>
<dbReference type="Gene3D" id="2.60.40.790">
    <property type="match status" value="1"/>
</dbReference>
<dbReference type="FunFam" id="3.40.50.300:FF:001340">
    <property type="entry name" value="Probable inactive shikimate kinase like 2, chloroplastic"/>
    <property type="match status" value="1"/>
</dbReference>
<keyword evidence="2" id="KW-0479">Metal-binding</keyword>
<dbReference type="EMBL" id="RWGY01000011">
    <property type="protein sequence ID" value="TVU31537.1"/>
    <property type="molecule type" value="Genomic_DNA"/>
</dbReference>
<dbReference type="Pfam" id="PF01202">
    <property type="entry name" value="SKI"/>
    <property type="match status" value="1"/>
</dbReference>
<evidence type="ECO:0000256" key="6">
    <source>
        <dbReference type="ARBA" id="ARBA00023163"/>
    </source>
</evidence>
<feature type="domain" description="JmjN" evidence="9">
    <location>
        <begin position="102"/>
        <end position="143"/>
    </location>
</feature>
<dbReference type="InterPro" id="IPR004198">
    <property type="entry name" value="Znf_C5HC2"/>
</dbReference>
<evidence type="ECO:0000256" key="5">
    <source>
        <dbReference type="ARBA" id="ARBA00023015"/>
    </source>
</evidence>
<dbReference type="InterPro" id="IPR008978">
    <property type="entry name" value="HSP20-like_chaperone"/>
</dbReference>
<dbReference type="PANTHER" id="PTHR10694">
    <property type="entry name" value="LYSINE-SPECIFIC DEMETHYLASE"/>
    <property type="match status" value="1"/>
</dbReference>
<evidence type="ECO:0000313" key="12">
    <source>
        <dbReference type="EMBL" id="TVU31537.1"/>
    </source>
</evidence>
<dbReference type="GO" id="GO:0040029">
    <property type="term" value="P:epigenetic regulation of gene expression"/>
    <property type="evidence" value="ECO:0007669"/>
    <property type="project" value="UniProtKB-ARBA"/>
</dbReference>
<dbReference type="FunFam" id="2.60.40.790:FF:000050">
    <property type="entry name" value="Probable inactive shikimate kinase like 2, chloroplastic"/>
    <property type="match status" value="1"/>
</dbReference>
<dbReference type="SMART" id="SM00545">
    <property type="entry name" value="JmjN"/>
    <property type="match status" value="1"/>
</dbReference>
<dbReference type="SUPFAM" id="SSF49764">
    <property type="entry name" value="HSP20-like chaperones"/>
    <property type="match status" value="1"/>
</dbReference>
<reference evidence="12 13" key="1">
    <citation type="journal article" date="2019" name="Sci. Rep.">
        <title>A high-quality genome of Eragrostis curvula grass provides insights into Poaceae evolution and supports new strategies to enhance forage quality.</title>
        <authorList>
            <person name="Carballo J."/>
            <person name="Santos B.A.C.M."/>
            <person name="Zappacosta D."/>
            <person name="Garbus I."/>
            <person name="Selva J.P."/>
            <person name="Gallo C.A."/>
            <person name="Diaz A."/>
            <person name="Albertini E."/>
            <person name="Caccamo M."/>
            <person name="Echenique V."/>
        </authorList>
    </citation>
    <scope>NUCLEOTIDE SEQUENCE [LARGE SCALE GENOMIC DNA]</scope>
    <source>
        <strain evidence="13">cv. Victoria</strain>
        <tissue evidence="12">Leaf</tissue>
    </source>
</reference>
<evidence type="ECO:0000313" key="13">
    <source>
        <dbReference type="Proteomes" id="UP000324897"/>
    </source>
</evidence>
<evidence type="ECO:0000256" key="4">
    <source>
        <dbReference type="ARBA" id="ARBA00023004"/>
    </source>
</evidence>
<keyword evidence="6" id="KW-0804">Transcription</keyword>
<dbReference type="CDD" id="cd06463">
    <property type="entry name" value="p23_like"/>
    <property type="match status" value="1"/>
</dbReference>
<dbReference type="GO" id="GO:0046872">
    <property type="term" value="F:metal ion binding"/>
    <property type="evidence" value="ECO:0007669"/>
    <property type="project" value="UniProtKB-KW"/>
</dbReference>
<dbReference type="PROSITE" id="PS51203">
    <property type="entry name" value="CS"/>
    <property type="match status" value="1"/>
</dbReference>
<keyword evidence="13" id="KW-1185">Reference proteome</keyword>
<organism evidence="12 13">
    <name type="scientific">Eragrostis curvula</name>
    <name type="common">weeping love grass</name>
    <dbReference type="NCBI Taxonomy" id="38414"/>
    <lineage>
        <taxon>Eukaryota</taxon>
        <taxon>Viridiplantae</taxon>
        <taxon>Streptophyta</taxon>
        <taxon>Embryophyta</taxon>
        <taxon>Tracheophyta</taxon>
        <taxon>Spermatophyta</taxon>
        <taxon>Magnoliopsida</taxon>
        <taxon>Liliopsida</taxon>
        <taxon>Poales</taxon>
        <taxon>Poaceae</taxon>
        <taxon>PACMAD clade</taxon>
        <taxon>Chloridoideae</taxon>
        <taxon>Eragrostideae</taxon>
        <taxon>Eragrostidinae</taxon>
        <taxon>Eragrostis</taxon>
    </lineage>
</organism>
<dbReference type="Gramene" id="TVU31537">
    <property type="protein sequence ID" value="TVU31537"/>
    <property type="gene ID" value="EJB05_23224"/>
</dbReference>
<feature type="domain" description="JmjC" evidence="10">
    <location>
        <begin position="249"/>
        <end position="419"/>
    </location>
</feature>
<dbReference type="GO" id="GO:0005634">
    <property type="term" value="C:nucleus"/>
    <property type="evidence" value="ECO:0007669"/>
    <property type="project" value="TreeGrafter"/>
</dbReference>
<feature type="region of interest" description="Disordered" evidence="8">
    <location>
        <begin position="691"/>
        <end position="797"/>
    </location>
</feature>
<dbReference type="Proteomes" id="UP000324897">
    <property type="component" value="Chromosome 1"/>
</dbReference>
<dbReference type="InterPro" id="IPR027417">
    <property type="entry name" value="P-loop_NTPase"/>
</dbReference>
<name>A0A5J9V7X3_9POAL</name>